<dbReference type="InterPro" id="IPR036259">
    <property type="entry name" value="MFS_trans_sf"/>
</dbReference>
<dbReference type="PROSITE" id="PS50850">
    <property type="entry name" value="MFS"/>
    <property type="match status" value="1"/>
</dbReference>
<feature type="transmembrane region" description="Helical" evidence="6">
    <location>
        <begin position="349"/>
        <end position="367"/>
    </location>
</feature>
<sequence length="439" mass="46465">MSSPVRPSVERALSVDTSHDPGTVPPSASDAEPTARVRAPWITGFVFAGLGWQVASQVPSTFTVPQQIKDIDPAGHVADFAWVNTIGTLSILFLGPLFGMLSDRTVSRFGRRRPWIAFGGLAAAAALVFSGMQKTVWGVGVGYLLQTVFVAALAAGMVTIVPDRVPIGQRGVVLGWGGVPQAAALIVGGVLVSLSKGYVGQYAALAALMVFVVLFAWRVGDPPLPRERREAFSFQAYLANYRIQVRQFPDFGWALATRFLMVLGYGLGTLYTPYFLDDVLGFKNTPNDKSNDSHLLIVVAVNSVSTVALVVVAGWLSDRWGRRKPLVCGGSAVMAVAAAMLAVHQSWGMMLAAGAVLGLGYGVYLSVDGALVTQTLPSGTDRGRDMGFANLMTIIPFALVPPIAALLIKFAGGYSALFWASAVASVAGAGCIYRIRGVR</sequence>
<comment type="subcellular location">
    <subcellularLocation>
        <location evidence="1">Cell membrane</location>
        <topology evidence="1">Multi-pass membrane protein</topology>
    </subcellularLocation>
</comment>
<feature type="transmembrane region" description="Helical" evidence="6">
    <location>
        <begin position="173"/>
        <end position="194"/>
    </location>
</feature>
<feature type="transmembrane region" description="Helical" evidence="6">
    <location>
        <begin position="416"/>
        <end position="435"/>
    </location>
</feature>
<keyword evidence="4 6" id="KW-0472">Membrane</keyword>
<feature type="transmembrane region" description="Helical" evidence="6">
    <location>
        <begin position="251"/>
        <end position="274"/>
    </location>
</feature>
<dbReference type="Pfam" id="PF07690">
    <property type="entry name" value="MFS_1"/>
    <property type="match status" value="2"/>
</dbReference>
<dbReference type="PANTHER" id="PTHR23528:SF1">
    <property type="entry name" value="MAJOR FACILITATOR SUPERFAMILY (MFS) PROFILE DOMAIN-CONTAINING PROTEIN"/>
    <property type="match status" value="1"/>
</dbReference>
<feature type="domain" description="Major facilitator superfamily (MFS) profile" evidence="7">
    <location>
        <begin position="37"/>
        <end position="439"/>
    </location>
</feature>
<protein>
    <submittedName>
        <fullName evidence="8">MFS transporter</fullName>
    </submittedName>
</protein>
<dbReference type="InterPro" id="IPR005829">
    <property type="entry name" value="Sugar_transporter_CS"/>
</dbReference>
<dbReference type="EMBL" id="BAAAQN010000066">
    <property type="protein sequence ID" value="GAA2056889.1"/>
    <property type="molecule type" value="Genomic_DNA"/>
</dbReference>
<proteinExistence type="predicted"/>
<keyword evidence="9" id="KW-1185">Reference proteome</keyword>
<evidence type="ECO:0000256" key="3">
    <source>
        <dbReference type="ARBA" id="ARBA00022989"/>
    </source>
</evidence>
<evidence type="ECO:0000259" key="7">
    <source>
        <dbReference type="PROSITE" id="PS50850"/>
    </source>
</evidence>
<accession>A0ABP5GVT4</accession>
<feature type="transmembrane region" description="Helical" evidence="6">
    <location>
        <begin position="294"/>
        <end position="316"/>
    </location>
</feature>
<keyword evidence="2 6" id="KW-0812">Transmembrane</keyword>
<dbReference type="PANTHER" id="PTHR23528">
    <property type="match status" value="1"/>
</dbReference>
<evidence type="ECO:0000256" key="4">
    <source>
        <dbReference type="ARBA" id="ARBA00023136"/>
    </source>
</evidence>
<name>A0ABP5GVT4_9ACTN</name>
<evidence type="ECO:0000256" key="1">
    <source>
        <dbReference type="ARBA" id="ARBA00004651"/>
    </source>
</evidence>
<evidence type="ECO:0000313" key="8">
    <source>
        <dbReference type="EMBL" id="GAA2056889.1"/>
    </source>
</evidence>
<feature type="transmembrane region" description="Helical" evidence="6">
    <location>
        <begin position="388"/>
        <end position="410"/>
    </location>
</feature>
<comment type="caution">
    <text evidence="8">The sequence shown here is derived from an EMBL/GenBank/DDBJ whole genome shotgun (WGS) entry which is preliminary data.</text>
</comment>
<evidence type="ECO:0000256" key="5">
    <source>
        <dbReference type="SAM" id="MobiDB-lite"/>
    </source>
</evidence>
<evidence type="ECO:0000256" key="6">
    <source>
        <dbReference type="SAM" id="Phobius"/>
    </source>
</evidence>
<dbReference type="InterPro" id="IPR011701">
    <property type="entry name" value="MFS"/>
</dbReference>
<gene>
    <name evidence="8" type="ORF">GCM10009839_77660</name>
</gene>
<dbReference type="Proteomes" id="UP001500751">
    <property type="component" value="Unassembled WGS sequence"/>
</dbReference>
<feature type="transmembrane region" description="Helical" evidence="6">
    <location>
        <begin position="325"/>
        <end position="343"/>
    </location>
</feature>
<organism evidence="8 9">
    <name type="scientific">Catenulispora yoronensis</name>
    <dbReference type="NCBI Taxonomy" id="450799"/>
    <lineage>
        <taxon>Bacteria</taxon>
        <taxon>Bacillati</taxon>
        <taxon>Actinomycetota</taxon>
        <taxon>Actinomycetes</taxon>
        <taxon>Catenulisporales</taxon>
        <taxon>Catenulisporaceae</taxon>
        <taxon>Catenulispora</taxon>
    </lineage>
</organism>
<keyword evidence="3 6" id="KW-1133">Transmembrane helix</keyword>
<feature type="transmembrane region" description="Helical" evidence="6">
    <location>
        <begin position="80"/>
        <end position="102"/>
    </location>
</feature>
<reference evidence="9" key="1">
    <citation type="journal article" date="2019" name="Int. J. Syst. Evol. Microbiol.">
        <title>The Global Catalogue of Microorganisms (GCM) 10K type strain sequencing project: providing services to taxonomists for standard genome sequencing and annotation.</title>
        <authorList>
            <consortium name="The Broad Institute Genomics Platform"/>
            <consortium name="The Broad Institute Genome Sequencing Center for Infectious Disease"/>
            <person name="Wu L."/>
            <person name="Ma J."/>
        </authorList>
    </citation>
    <scope>NUCLEOTIDE SEQUENCE [LARGE SCALE GENOMIC DNA]</scope>
    <source>
        <strain evidence="9">JCM 16014</strain>
    </source>
</reference>
<dbReference type="InterPro" id="IPR020846">
    <property type="entry name" value="MFS_dom"/>
</dbReference>
<feature type="transmembrane region" description="Helical" evidence="6">
    <location>
        <begin position="143"/>
        <end position="161"/>
    </location>
</feature>
<evidence type="ECO:0000313" key="9">
    <source>
        <dbReference type="Proteomes" id="UP001500751"/>
    </source>
</evidence>
<feature type="region of interest" description="Disordered" evidence="5">
    <location>
        <begin position="1"/>
        <end position="33"/>
    </location>
</feature>
<feature type="transmembrane region" description="Helical" evidence="6">
    <location>
        <begin position="200"/>
        <end position="219"/>
    </location>
</feature>
<dbReference type="PROSITE" id="PS00216">
    <property type="entry name" value="SUGAR_TRANSPORT_1"/>
    <property type="match status" value="1"/>
</dbReference>
<feature type="transmembrane region" description="Helical" evidence="6">
    <location>
        <begin position="114"/>
        <end position="131"/>
    </location>
</feature>
<dbReference type="Gene3D" id="1.20.1250.20">
    <property type="entry name" value="MFS general substrate transporter like domains"/>
    <property type="match status" value="2"/>
</dbReference>
<dbReference type="SUPFAM" id="SSF103473">
    <property type="entry name" value="MFS general substrate transporter"/>
    <property type="match status" value="1"/>
</dbReference>
<evidence type="ECO:0000256" key="2">
    <source>
        <dbReference type="ARBA" id="ARBA00022692"/>
    </source>
</evidence>